<evidence type="ECO:0000313" key="2">
    <source>
        <dbReference type="Proteomes" id="UP001143362"/>
    </source>
</evidence>
<dbReference type="CDD" id="cd01029">
    <property type="entry name" value="TOPRIM_primases"/>
    <property type="match status" value="1"/>
</dbReference>
<evidence type="ECO:0008006" key="3">
    <source>
        <dbReference type="Google" id="ProtNLM"/>
    </source>
</evidence>
<name>A0ABT3TBU1_9GAMM</name>
<dbReference type="RefSeq" id="WP_279243746.1">
    <property type="nucleotide sequence ID" value="NZ_SHNN01000001.1"/>
</dbReference>
<accession>A0ABT3TBU1</accession>
<comment type="caution">
    <text evidence="1">The sequence shown here is derived from an EMBL/GenBank/DDBJ whole genome shotgun (WGS) entry which is preliminary data.</text>
</comment>
<dbReference type="InterPro" id="IPR034154">
    <property type="entry name" value="TOPRIM_DnaG/twinkle"/>
</dbReference>
<sequence>MPMDISIEAIAQALLGEPNAKLSSKSELRFGNRGSLSVNLDDACWFDHEQSMGGGPADLVMFAKGGTLAEAMRYLYGDNRAPVTRQKPKPKPKAESSTFRYACELWKGADRADSTVAAHDYAKRKQITWAAGAGRTRASGRVIGKGSDCIVLPLRTWSDELTGVEVINVEGAKQTFGRKGVLQLGNTRNTAIPIYITEGWADAVATWKYFGDVVVVAVFGIAKLDSTALELDKIYPERELIIVRDEVRKCP</sequence>
<keyword evidence="2" id="KW-1185">Reference proteome</keyword>
<dbReference type="EMBL" id="SHNN01000001">
    <property type="protein sequence ID" value="MCX2979749.1"/>
    <property type="molecule type" value="Genomic_DNA"/>
</dbReference>
<proteinExistence type="predicted"/>
<protein>
    <recommendedName>
        <fullName evidence="3">DUF3991 domain-containing protein</fullName>
    </recommendedName>
</protein>
<dbReference type="SUPFAM" id="SSF57783">
    <property type="entry name" value="Zinc beta-ribbon"/>
    <property type="match status" value="1"/>
</dbReference>
<gene>
    <name evidence="1" type="ORF">EYC98_02600</name>
</gene>
<dbReference type="Proteomes" id="UP001143362">
    <property type="component" value="Unassembled WGS sequence"/>
</dbReference>
<reference evidence="1" key="1">
    <citation type="submission" date="2019-02" db="EMBL/GenBank/DDBJ databases">
        <authorList>
            <person name="Li S.-H."/>
        </authorList>
    </citation>
    <scope>NUCLEOTIDE SEQUENCE</scope>
    <source>
        <strain evidence="1">IMCC14734</strain>
    </source>
</reference>
<organism evidence="1 2">
    <name type="scientific">Candidatus Litorirhabdus singularis</name>
    <dbReference type="NCBI Taxonomy" id="2518993"/>
    <lineage>
        <taxon>Bacteria</taxon>
        <taxon>Pseudomonadati</taxon>
        <taxon>Pseudomonadota</taxon>
        <taxon>Gammaproteobacteria</taxon>
        <taxon>Cellvibrionales</taxon>
        <taxon>Halieaceae</taxon>
        <taxon>Candidatus Litorirhabdus</taxon>
    </lineage>
</organism>
<evidence type="ECO:0000313" key="1">
    <source>
        <dbReference type="EMBL" id="MCX2979749.1"/>
    </source>
</evidence>